<dbReference type="Gene3D" id="3.40.50.620">
    <property type="entry name" value="HUPs"/>
    <property type="match status" value="1"/>
</dbReference>
<dbReference type="EC" id="6.1.1.19" evidence="8"/>
<comment type="subcellular location">
    <subcellularLocation>
        <location evidence="8">Cytoplasm</location>
    </subcellularLocation>
</comment>
<evidence type="ECO:0000256" key="8">
    <source>
        <dbReference type="HAMAP-Rule" id="MF_00123"/>
    </source>
</evidence>
<dbReference type="Gene3D" id="1.10.730.10">
    <property type="entry name" value="Isoleucyl-tRNA Synthetase, Domain 1"/>
    <property type="match status" value="1"/>
</dbReference>
<dbReference type="SUPFAM" id="SSF52374">
    <property type="entry name" value="Nucleotidylyl transferase"/>
    <property type="match status" value="1"/>
</dbReference>
<dbReference type="Pfam" id="PF00750">
    <property type="entry name" value="tRNA-synt_1d"/>
    <property type="match status" value="1"/>
</dbReference>
<dbReference type="GO" id="GO:0005524">
    <property type="term" value="F:ATP binding"/>
    <property type="evidence" value="ECO:0007669"/>
    <property type="project" value="UniProtKB-UniRule"/>
</dbReference>
<dbReference type="GO" id="GO:0006420">
    <property type="term" value="P:arginyl-tRNA aminoacylation"/>
    <property type="evidence" value="ECO:0007669"/>
    <property type="project" value="UniProtKB-UniRule"/>
</dbReference>
<dbReference type="Gene3D" id="3.30.1360.70">
    <property type="entry name" value="Arginyl tRNA synthetase N-terminal domain"/>
    <property type="match status" value="1"/>
</dbReference>
<dbReference type="Pfam" id="PF03485">
    <property type="entry name" value="Arg_tRNA_synt_N"/>
    <property type="match status" value="1"/>
</dbReference>
<feature type="domain" description="Arginyl tRNA synthetase N-terminal" evidence="11">
    <location>
        <begin position="5"/>
        <end position="87"/>
    </location>
</feature>
<keyword evidence="4 8" id="KW-0067">ATP-binding</keyword>
<dbReference type="InterPro" id="IPR005148">
    <property type="entry name" value="Arg-tRNA-synth_N"/>
</dbReference>
<dbReference type="CDD" id="cd00671">
    <property type="entry name" value="ArgRS_core"/>
    <property type="match status" value="1"/>
</dbReference>
<dbReference type="GO" id="GO:0005737">
    <property type="term" value="C:cytoplasm"/>
    <property type="evidence" value="ECO:0007669"/>
    <property type="project" value="UniProtKB-SubCell"/>
</dbReference>
<evidence type="ECO:0000256" key="7">
    <source>
        <dbReference type="ARBA" id="ARBA00049339"/>
    </source>
</evidence>
<dbReference type="EMBL" id="LVVT01000007">
    <property type="protein sequence ID" value="TQS84036.1"/>
    <property type="molecule type" value="Genomic_DNA"/>
</dbReference>
<evidence type="ECO:0000259" key="10">
    <source>
        <dbReference type="SMART" id="SM00836"/>
    </source>
</evidence>
<keyword evidence="2 8" id="KW-0436">Ligase</keyword>
<dbReference type="SMART" id="SM00836">
    <property type="entry name" value="DALR_1"/>
    <property type="match status" value="1"/>
</dbReference>
<dbReference type="InterPro" id="IPR001278">
    <property type="entry name" value="Arg-tRNA-ligase"/>
</dbReference>
<keyword evidence="3 8" id="KW-0547">Nucleotide-binding</keyword>
<evidence type="ECO:0000256" key="2">
    <source>
        <dbReference type="ARBA" id="ARBA00022598"/>
    </source>
</evidence>
<dbReference type="InterPro" id="IPR036695">
    <property type="entry name" value="Arg-tRNA-synth_N_sf"/>
</dbReference>
<comment type="caution">
    <text evidence="12">The sequence shown here is derived from an EMBL/GenBank/DDBJ whole genome shotgun (WGS) entry which is preliminary data.</text>
</comment>
<dbReference type="PANTHER" id="PTHR11956:SF5">
    <property type="entry name" value="ARGININE--TRNA LIGASE, CYTOPLASMIC"/>
    <property type="match status" value="1"/>
</dbReference>
<evidence type="ECO:0000256" key="9">
    <source>
        <dbReference type="RuleBase" id="RU363038"/>
    </source>
</evidence>
<dbReference type="GO" id="GO:0004814">
    <property type="term" value="F:arginine-tRNA ligase activity"/>
    <property type="evidence" value="ECO:0007669"/>
    <property type="project" value="UniProtKB-UniRule"/>
</dbReference>
<dbReference type="InterPro" id="IPR014729">
    <property type="entry name" value="Rossmann-like_a/b/a_fold"/>
</dbReference>
<gene>
    <name evidence="8" type="primary">argS</name>
    <name evidence="12" type="ORF">A3207_06885</name>
</gene>
<protein>
    <recommendedName>
        <fullName evidence="8">Arginine--tRNA ligase</fullName>
        <ecNumber evidence="8">6.1.1.19</ecNumber>
    </recommendedName>
    <alternativeName>
        <fullName evidence="8">Arginyl-tRNA synthetase</fullName>
        <shortName evidence="8">ArgRS</shortName>
    </alternativeName>
</protein>
<keyword evidence="8" id="KW-0963">Cytoplasm</keyword>
<feature type="domain" description="DALR anticodon binding" evidence="10">
    <location>
        <begin position="458"/>
        <end position="570"/>
    </location>
</feature>
<dbReference type="HAMAP" id="MF_00123">
    <property type="entry name" value="Arg_tRNA_synth"/>
    <property type="match status" value="1"/>
</dbReference>
<evidence type="ECO:0000259" key="11">
    <source>
        <dbReference type="SMART" id="SM01016"/>
    </source>
</evidence>
<dbReference type="InterPro" id="IPR035684">
    <property type="entry name" value="ArgRS_core"/>
</dbReference>
<sequence>MDPLQVYRDEVVHLSSNALSELGVSEPSFDVEVPSMEIADFAVPCFPFAKILKKSPVNIASEAADKIPASELISKVWAENGYLNFQIDSGKLAEATLQEILSSGSDYGKGEKKPGKLLLEHTSVNPTGPIHIGRARNPIIGDTLARCLRACGYDVLTEYYVNDVGKQVIILTWGLEHLDKGSDDDGMDKVDHRLVGYYRKANQMMEENPDVAAEIGQMLRKFEDGDQETIEKVRKTAKMMLDGILESLDLINVSLDSFMWESTFIENGAAAKVVERLKASEYCKEEDGASYLELESFGIHGRETRFFFTRGDGTTLYTTRDVTYHLNKFSRADRVVNILGEDQKLGQAQLAIALHLLGVDRSPECVFYSFVSLPEGKMSTRRGQVVNLDDLIEEAESRALDEVKKRRTDLSEDKMKEIAKAIGRGAVRYNMLRVQPEKPLVFRWEDALNFEGNSAPFVQYAHARACSILKKANGYNKGIDFSELNDTYEIKLIKTLAKFPSVIKEAGEKSRIHLIPLYAHELAASFNLFYTYVPVLKGDNKDVRLALVDCTRVVLSNALYLMGLNAPEEM</sequence>
<feature type="short sequence motif" description="'HIGH' region" evidence="8">
    <location>
        <begin position="124"/>
        <end position="134"/>
    </location>
</feature>
<keyword evidence="6 8" id="KW-0030">Aminoacyl-tRNA synthetase</keyword>
<evidence type="ECO:0000256" key="1">
    <source>
        <dbReference type="ARBA" id="ARBA00005594"/>
    </source>
</evidence>
<dbReference type="SUPFAM" id="SSF47323">
    <property type="entry name" value="Anticodon-binding domain of a subclass of class I aminoacyl-tRNA synthetases"/>
    <property type="match status" value="1"/>
</dbReference>
<evidence type="ECO:0000256" key="3">
    <source>
        <dbReference type="ARBA" id="ARBA00022741"/>
    </source>
</evidence>
<dbReference type="Proteomes" id="UP000752814">
    <property type="component" value="Unassembled WGS sequence"/>
</dbReference>
<evidence type="ECO:0000256" key="5">
    <source>
        <dbReference type="ARBA" id="ARBA00022917"/>
    </source>
</evidence>
<comment type="catalytic activity">
    <reaction evidence="7 8">
        <text>tRNA(Arg) + L-arginine + ATP = L-arginyl-tRNA(Arg) + AMP + diphosphate</text>
        <dbReference type="Rhea" id="RHEA:20301"/>
        <dbReference type="Rhea" id="RHEA-COMP:9658"/>
        <dbReference type="Rhea" id="RHEA-COMP:9673"/>
        <dbReference type="ChEBI" id="CHEBI:30616"/>
        <dbReference type="ChEBI" id="CHEBI:32682"/>
        <dbReference type="ChEBI" id="CHEBI:33019"/>
        <dbReference type="ChEBI" id="CHEBI:78442"/>
        <dbReference type="ChEBI" id="CHEBI:78513"/>
        <dbReference type="ChEBI" id="CHEBI:456215"/>
        <dbReference type="EC" id="6.1.1.19"/>
    </reaction>
</comment>
<keyword evidence="5 8" id="KW-0648">Protein biosynthesis</keyword>
<evidence type="ECO:0000256" key="4">
    <source>
        <dbReference type="ARBA" id="ARBA00022840"/>
    </source>
</evidence>
<dbReference type="AlphaFoldDB" id="A0A8J8TF60"/>
<dbReference type="CDD" id="cd07956">
    <property type="entry name" value="Anticodon_Ia_Arg"/>
    <property type="match status" value="1"/>
</dbReference>
<evidence type="ECO:0000313" key="12">
    <source>
        <dbReference type="EMBL" id="TQS84036.1"/>
    </source>
</evidence>
<dbReference type="RefSeq" id="WP_400195491.1">
    <property type="nucleotide sequence ID" value="NZ_CAYAYE010000026.1"/>
</dbReference>
<name>A0A8J8TF60_9ARCH</name>
<dbReference type="InterPro" id="IPR009080">
    <property type="entry name" value="tRNAsynth_Ia_anticodon-bd"/>
</dbReference>
<organism evidence="12 13">
    <name type="scientific">Candidatus Methanomassiliicoccus intestinalis</name>
    <dbReference type="NCBI Taxonomy" id="1406512"/>
    <lineage>
        <taxon>Archaea</taxon>
        <taxon>Methanobacteriati</taxon>
        <taxon>Thermoplasmatota</taxon>
        <taxon>Thermoplasmata</taxon>
        <taxon>Methanomassiliicoccales</taxon>
        <taxon>Methanomassiliicoccaceae</taxon>
        <taxon>Methanomassiliicoccus</taxon>
    </lineage>
</organism>
<dbReference type="PANTHER" id="PTHR11956">
    <property type="entry name" value="ARGINYL-TRNA SYNTHETASE"/>
    <property type="match status" value="1"/>
</dbReference>
<evidence type="ECO:0000313" key="13">
    <source>
        <dbReference type="Proteomes" id="UP000752814"/>
    </source>
</evidence>
<comment type="similarity">
    <text evidence="1 8 9">Belongs to the class-I aminoacyl-tRNA synthetase family.</text>
</comment>
<dbReference type="InterPro" id="IPR008909">
    <property type="entry name" value="DALR_anticod-bd"/>
</dbReference>
<dbReference type="NCBIfam" id="TIGR00456">
    <property type="entry name" value="argS"/>
    <property type="match status" value="1"/>
</dbReference>
<dbReference type="SMART" id="SM01016">
    <property type="entry name" value="Arg_tRNA_synt_N"/>
    <property type="match status" value="1"/>
</dbReference>
<dbReference type="Pfam" id="PF05746">
    <property type="entry name" value="DALR_1"/>
    <property type="match status" value="1"/>
</dbReference>
<proteinExistence type="inferred from homology"/>
<reference evidence="12" key="1">
    <citation type="submission" date="2016-03" db="EMBL/GenBank/DDBJ databases">
        <authorList>
            <person name="Borrel G."/>
            <person name="Mccann A."/>
            <person name="O'Toole P.W."/>
        </authorList>
    </citation>
    <scope>NUCLEOTIDE SEQUENCE</scope>
    <source>
        <strain evidence="12">183</strain>
    </source>
</reference>
<accession>A0A8J8TF60</accession>
<dbReference type="PRINTS" id="PR01038">
    <property type="entry name" value="TRNASYNTHARG"/>
</dbReference>
<dbReference type="SUPFAM" id="SSF55190">
    <property type="entry name" value="Arginyl-tRNA synthetase (ArgRS), N-terminal 'additional' domain"/>
    <property type="match status" value="1"/>
</dbReference>
<evidence type="ECO:0000256" key="6">
    <source>
        <dbReference type="ARBA" id="ARBA00023146"/>
    </source>
</evidence>